<feature type="region of interest" description="Disordered" evidence="1">
    <location>
        <begin position="398"/>
        <end position="417"/>
    </location>
</feature>
<accession>A0ABV7UCT4</accession>
<dbReference type="PANTHER" id="PTHR38592">
    <property type="entry name" value="BLL4819 PROTEIN"/>
    <property type="match status" value="1"/>
</dbReference>
<dbReference type="PIRSF" id="PIRSF028704">
    <property type="entry name" value="UPC028704"/>
    <property type="match status" value="1"/>
</dbReference>
<feature type="transmembrane region" description="Helical" evidence="2">
    <location>
        <begin position="80"/>
        <end position="97"/>
    </location>
</feature>
<evidence type="ECO:0000256" key="1">
    <source>
        <dbReference type="SAM" id="MobiDB-lite"/>
    </source>
</evidence>
<dbReference type="Pfam" id="PF10129">
    <property type="entry name" value="OpgC_C"/>
    <property type="match status" value="1"/>
</dbReference>
<evidence type="ECO:0000313" key="4">
    <source>
        <dbReference type="Proteomes" id="UP001595704"/>
    </source>
</evidence>
<name>A0ABV7UCT4_9HYPH</name>
<sequence>MRPETSDTTGMRRQATGASPVELQARADAQLEAAAPPASRRVETIDMWRGLVLVVIFINHVPGNLLEHLTMKNFGFSDSAEAFVFVSGLAVALAYFPKLNAGDWFGTARRCVKRAVKLYGVHLLLTLAALVMFGQAFLATGITELATNHGRDISFMEPARALAGLALLSHQIGYFNILPLYILLMLVAVPLLMLAWVRPVLALAISIAVYAWSRFSDFGLPTWPIEGRWFFDPLGWQLLFTVGIVCGVVWRGRKLPFSPTLFGLSIAWLLISLIVVTNGFGQSPGLYDEARAWADLSKTDLGLGRMFHFLALAYVLSQMRVGEAILRLPGADKLTLMGRHGLAVFAAGSLASALGQILLAVSHGSPIVGVVYVVAGIAGLVTFASCLEWFSTARSQRGSARQSHAPGDASQHNGAEA</sequence>
<dbReference type="EMBL" id="JBHRYC010000023">
    <property type="protein sequence ID" value="MFC3636475.1"/>
    <property type="molecule type" value="Genomic_DNA"/>
</dbReference>
<feature type="transmembrane region" description="Helical" evidence="2">
    <location>
        <begin position="162"/>
        <end position="184"/>
    </location>
</feature>
<feature type="transmembrane region" description="Helical" evidence="2">
    <location>
        <begin position="191"/>
        <end position="213"/>
    </location>
</feature>
<dbReference type="Proteomes" id="UP001595704">
    <property type="component" value="Unassembled WGS sequence"/>
</dbReference>
<feature type="transmembrane region" description="Helical" evidence="2">
    <location>
        <begin position="367"/>
        <end position="390"/>
    </location>
</feature>
<feature type="transmembrane region" description="Helical" evidence="2">
    <location>
        <begin position="233"/>
        <end position="250"/>
    </location>
</feature>
<gene>
    <name evidence="3" type="ORF">ACFONL_03620</name>
</gene>
<dbReference type="InterPro" id="IPR014550">
    <property type="entry name" value="UCP028704_OpgC"/>
</dbReference>
<feature type="transmembrane region" description="Helical" evidence="2">
    <location>
        <begin position="262"/>
        <end position="281"/>
    </location>
</feature>
<organism evidence="3 4">
    <name type="scientific">Camelimonas fluminis</name>
    <dbReference type="NCBI Taxonomy" id="1576911"/>
    <lineage>
        <taxon>Bacteria</taxon>
        <taxon>Pseudomonadati</taxon>
        <taxon>Pseudomonadota</taxon>
        <taxon>Alphaproteobacteria</taxon>
        <taxon>Hyphomicrobiales</taxon>
        <taxon>Chelatococcaceae</taxon>
        <taxon>Camelimonas</taxon>
    </lineage>
</organism>
<comment type="caution">
    <text evidence="3">The sequence shown here is derived from an EMBL/GenBank/DDBJ whole genome shotgun (WGS) entry which is preliminary data.</text>
</comment>
<reference evidence="4" key="1">
    <citation type="journal article" date="2019" name="Int. J. Syst. Evol. Microbiol.">
        <title>The Global Catalogue of Microorganisms (GCM) 10K type strain sequencing project: providing services to taxonomists for standard genome sequencing and annotation.</title>
        <authorList>
            <consortium name="The Broad Institute Genomics Platform"/>
            <consortium name="The Broad Institute Genome Sequencing Center for Infectious Disease"/>
            <person name="Wu L."/>
            <person name="Ma J."/>
        </authorList>
    </citation>
    <scope>NUCLEOTIDE SEQUENCE [LARGE SCALE GENOMIC DNA]</scope>
    <source>
        <strain evidence="4">KCTC 42282</strain>
    </source>
</reference>
<proteinExistence type="predicted"/>
<evidence type="ECO:0000313" key="3">
    <source>
        <dbReference type="EMBL" id="MFC3636475.1"/>
    </source>
</evidence>
<dbReference type="PANTHER" id="PTHR38592:SF3">
    <property type="entry name" value="BLL4819 PROTEIN"/>
    <property type="match status" value="1"/>
</dbReference>
<keyword evidence="2" id="KW-0472">Membrane</keyword>
<feature type="transmembrane region" description="Helical" evidence="2">
    <location>
        <begin position="47"/>
        <end position="65"/>
    </location>
</feature>
<dbReference type="RefSeq" id="WP_191317455.1">
    <property type="nucleotide sequence ID" value="NZ_BNCG01000001.1"/>
</dbReference>
<protein>
    <submittedName>
        <fullName evidence="3">OpgC family protein</fullName>
    </submittedName>
</protein>
<feature type="transmembrane region" description="Helical" evidence="2">
    <location>
        <begin position="301"/>
        <end position="321"/>
    </location>
</feature>
<keyword evidence="2" id="KW-0812">Transmembrane</keyword>
<feature type="transmembrane region" description="Helical" evidence="2">
    <location>
        <begin position="118"/>
        <end position="142"/>
    </location>
</feature>
<evidence type="ECO:0000256" key="2">
    <source>
        <dbReference type="SAM" id="Phobius"/>
    </source>
</evidence>
<feature type="transmembrane region" description="Helical" evidence="2">
    <location>
        <begin position="342"/>
        <end position="361"/>
    </location>
</feature>
<keyword evidence="2" id="KW-1133">Transmembrane helix</keyword>
<keyword evidence="4" id="KW-1185">Reference proteome</keyword>